<dbReference type="Pfam" id="PF03080">
    <property type="entry name" value="Neprosin"/>
    <property type="match status" value="1"/>
</dbReference>
<reference evidence="3 4" key="1">
    <citation type="submission" date="2021-07" db="EMBL/GenBank/DDBJ databases">
        <title>The Aristolochia fimbriata genome: insights into angiosperm evolution, floral development and chemical biosynthesis.</title>
        <authorList>
            <person name="Jiao Y."/>
        </authorList>
    </citation>
    <scope>NUCLEOTIDE SEQUENCE [LARGE SCALE GENOMIC DNA]</scope>
    <source>
        <strain evidence="3">IBCAS-2021</strain>
        <tissue evidence="3">Leaf</tissue>
    </source>
</reference>
<evidence type="ECO:0000256" key="1">
    <source>
        <dbReference type="SAM" id="SignalP"/>
    </source>
</evidence>
<dbReference type="Proteomes" id="UP000825729">
    <property type="component" value="Unassembled WGS sequence"/>
</dbReference>
<evidence type="ECO:0000313" key="4">
    <source>
        <dbReference type="Proteomes" id="UP000825729"/>
    </source>
</evidence>
<accession>A0AAV7FG08</accession>
<gene>
    <name evidence="3" type="ORF">H6P81_004406</name>
</gene>
<feature type="chain" id="PRO_5043820970" description="Neprosin PEP catalytic domain-containing protein" evidence="1">
    <location>
        <begin position="26"/>
        <end position="284"/>
    </location>
</feature>
<proteinExistence type="predicted"/>
<dbReference type="PANTHER" id="PTHR31589:SF110">
    <property type="entry name" value="PROTEIN, PUTATIVE (DUF239)-RELATED"/>
    <property type="match status" value="1"/>
</dbReference>
<organism evidence="3 4">
    <name type="scientific">Aristolochia fimbriata</name>
    <name type="common">White veined hardy Dutchman's pipe vine</name>
    <dbReference type="NCBI Taxonomy" id="158543"/>
    <lineage>
        <taxon>Eukaryota</taxon>
        <taxon>Viridiplantae</taxon>
        <taxon>Streptophyta</taxon>
        <taxon>Embryophyta</taxon>
        <taxon>Tracheophyta</taxon>
        <taxon>Spermatophyta</taxon>
        <taxon>Magnoliopsida</taxon>
        <taxon>Magnoliidae</taxon>
        <taxon>Piperales</taxon>
        <taxon>Aristolochiaceae</taxon>
        <taxon>Aristolochia</taxon>
    </lineage>
</organism>
<dbReference type="AlphaFoldDB" id="A0AAV7FG08"/>
<evidence type="ECO:0000313" key="3">
    <source>
        <dbReference type="EMBL" id="KAG9459898.1"/>
    </source>
</evidence>
<dbReference type="InterPro" id="IPR053168">
    <property type="entry name" value="Glutamic_endopeptidase"/>
</dbReference>
<evidence type="ECO:0000259" key="2">
    <source>
        <dbReference type="PROSITE" id="PS52045"/>
    </source>
</evidence>
<dbReference type="PROSITE" id="PS52045">
    <property type="entry name" value="NEPROSIN_PEP_CD"/>
    <property type="match status" value="1"/>
</dbReference>
<dbReference type="InterPro" id="IPR004314">
    <property type="entry name" value="Neprosin"/>
</dbReference>
<name>A0AAV7FG08_ARIFI</name>
<keyword evidence="1" id="KW-0732">Signal</keyword>
<dbReference type="PANTHER" id="PTHR31589">
    <property type="entry name" value="PROTEIN, PUTATIVE (DUF239)-RELATED-RELATED"/>
    <property type="match status" value="1"/>
</dbReference>
<dbReference type="EMBL" id="JAINDJ010000002">
    <property type="protein sequence ID" value="KAG9459898.1"/>
    <property type="molecule type" value="Genomic_DNA"/>
</dbReference>
<feature type="domain" description="Neprosin PEP catalytic" evidence="2">
    <location>
        <begin position="23"/>
        <end position="284"/>
    </location>
</feature>
<protein>
    <recommendedName>
        <fullName evidence="2">Neprosin PEP catalytic domain-containing protein</fullName>
    </recommendedName>
</protein>
<comment type="caution">
    <text evidence="3">The sequence shown here is derived from an EMBL/GenBank/DDBJ whole genome shotgun (WGS) entry which is preliminary data.</text>
</comment>
<feature type="signal peptide" evidence="1">
    <location>
        <begin position="1"/>
        <end position="25"/>
    </location>
</feature>
<sequence length="284" mass="31057">MAAAMRFFLMMVIFFVAFSTPQAAAGDSRSRSVSIRTKPGEFIGVRASLNIWNLSLTADAQYSTSSLKIYQGFGIPGSKLSVIEAGLMVNRKTYSDNEPRLFVRWSTKHGGHDNGCLNFECQGFVQFSRYILVGEVRSNSSVFRGNQESITVLISLLTDGNWWLDVGNEPVGYWPGSLFNNEMKYGNVVEWGGAAVINGDFIDDKATFPPMGSGHFPSEGEFKVAAYMKQLQVLNRDGQYEDAPSGDGVVITNEAPTCYGLKDHGNDDGSSGRHFYFGGPGGKC</sequence>
<keyword evidence="4" id="KW-1185">Reference proteome</keyword>